<evidence type="ECO:0000256" key="1">
    <source>
        <dbReference type="SAM" id="MobiDB-lite"/>
    </source>
</evidence>
<comment type="caution">
    <text evidence="3">The sequence shown here is derived from an EMBL/GenBank/DDBJ whole genome shotgun (WGS) entry which is preliminary data.</text>
</comment>
<feature type="domain" description="Aminotransferase class V" evidence="2">
    <location>
        <begin position="110"/>
        <end position="531"/>
    </location>
</feature>
<dbReference type="Gene3D" id="3.90.1150.10">
    <property type="entry name" value="Aspartate Aminotransferase, domain 1"/>
    <property type="match status" value="1"/>
</dbReference>
<reference evidence="3" key="1">
    <citation type="submission" date="2020-05" db="EMBL/GenBank/DDBJ databases">
        <title>Phylogenomic resolution of chytrid fungi.</title>
        <authorList>
            <person name="Stajich J.E."/>
            <person name="Amses K."/>
            <person name="Simmons R."/>
            <person name="Seto K."/>
            <person name="Myers J."/>
            <person name="Bonds A."/>
            <person name="Quandt C.A."/>
            <person name="Barry K."/>
            <person name="Liu P."/>
            <person name="Grigoriev I."/>
            <person name="Longcore J.E."/>
            <person name="James T.Y."/>
        </authorList>
    </citation>
    <scope>NUCLEOTIDE SEQUENCE</scope>
    <source>
        <strain evidence="3">JEL0513</strain>
    </source>
</reference>
<dbReference type="Pfam" id="PF00266">
    <property type="entry name" value="Aminotran_5"/>
    <property type="match status" value="1"/>
</dbReference>
<sequence length="638" mass="70683">MFEHGLGIFQAKTEMNGIIPSFRRIFHAGSRQEKRNESPYSKDFRQSPLPSPSPSVFTLHDPSTPQELYDMMLNLPSNIKRNPHLLVEFLHSDMILASNILTPFGKRPLIYADFIASGRSLRCIEHAIQNHILPFYANTHTETGLLGRFVTDLRESARDIIKSACGGERTNSTESKTSCIFVGSGTTAGLNRLAHLMGLNQSNSILRHCDNVVVFVSSAEHNSNLLVWRESGAKVVSISTDPRTGLIRLDELESRLQEHVGAAKLIGSFTAGSNIVGVIQPVHALARLMHKFNGFAFFDFAATGPYVSIDMCPINSDSNDWLDAVIISPHKFIGGPGTPGVLLLRNCILPSTNNPPVQPGGGTVVWVDAWGSHTYVSELETREEAGTPDVIGAIRAGFAFHIKTLMTAEFITATSQYLASYAISRLLRNKNIALLGPHDTPRLPIFSIMVKSPIAGKYLHHHFVSRVLGDVFGIQQRSGCSCAGVYLNELTDAPRDEVIARKRAYLNGFEGVKPGFTRFNLSYTHTMQEVEYILDAIDWIGTHGYKLLPLYKHDENGTANWVPRAGDVSVIRATVAVFQNSRVPLDFEGFSFLALNELKKISGVNVTEEEQGRENSRKEKCPHPELLDWYAKDIDIFL</sequence>
<proteinExistence type="predicted"/>
<dbReference type="Proteomes" id="UP001211907">
    <property type="component" value="Unassembled WGS sequence"/>
</dbReference>
<dbReference type="InterPro" id="IPR000192">
    <property type="entry name" value="Aminotrans_V_dom"/>
</dbReference>
<dbReference type="InterPro" id="IPR015422">
    <property type="entry name" value="PyrdxlP-dep_Trfase_small"/>
</dbReference>
<dbReference type="SUPFAM" id="SSF53383">
    <property type="entry name" value="PLP-dependent transferases"/>
    <property type="match status" value="1"/>
</dbReference>
<dbReference type="InterPro" id="IPR015424">
    <property type="entry name" value="PyrdxlP-dep_Trfase"/>
</dbReference>
<dbReference type="EMBL" id="JADGJH010000757">
    <property type="protein sequence ID" value="KAJ3123158.1"/>
    <property type="molecule type" value="Genomic_DNA"/>
</dbReference>
<feature type="compositionally biased region" description="Basic and acidic residues" evidence="1">
    <location>
        <begin position="30"/>
        <end position="45"/>
    </location>
</feature>
<dbReference type="PANTHER" id="PTHR43686:SF1">
    <property type="entry name" value="AMINOTRAN_5 DOMAIN-CONTAINING PROTEIN"/>
    <property type="match status" value="1"/>
</dbReference>
<evidence type="ECO:0000313" key="3">
    <source>
        <dbReference type="EMBL" id="KAJ3123158.1"/>
    </source>
</evidence>
<accession>A0AAD5XGS6</accession>
<organism evidence="3 4">
    <name type="scientific">Physocladia obscura</name>
    <dbReference type="NCBI Taxonomy" id="109957"/>
    <lineage>
        <taxon>Eukaryota</taxon>
        <taxon>Fungi</taxon>
        <taxon>Fungi incertae sedis</taxon>
        <taxon>Chytridiomycota</taxon>
        <taxon>Chytridiomycota incertae sedis</taxon>
        <taxon>Chytridiomycetes</taxon>
        <taxon>Chytridiales</taxon>
        <taxon>Chytriomycetaceae</taxon>
        <taxon>Physocladia</taxon>
    </lineage>
</organism>
<feature type="region of interest" description="Disordered" evidence="1">
    <location>
        <begin position="30"/>
        <end position="54"/>
    </location>
</feature>
<gene>
    <name evidence="3" type="ORF">HK100_011702</name>
</gene>
<keyword evidence="4" id="KW-1185">Reference proteome</keyword>
<dbReference type="Gene3D" id="3.40.640.10">
    <property type="entry name" value="Type I PLP-dependent aspartate aminotransferase-like (Major domain)"/>
    <property type="match status" value="1"/>
</dbReference>
<name>A0AAD5XGS6_9FUNG</name>
<dbReference type="AlphaFoldDB" id="A0AAD5XGS6"/>
<evidence type="ECO:0000259" key="2">
    <source>
        <dbReference type="Pfam" id="PF00266"/>
    </source>
</evidence>
<evidence type="ECO:0000313" key="4">
    <source>
        <dbReference type="Proteomes" id="UP001211907"/>
    </source>
</evidence>
<protein>
    <recommendedName>
        <fullName evidence="2">Aminotransferase class V domain-containing protein</fullName>
    </recommendedName>
</protein>
<dbReference type="InterPro" id="IPR015421">
    <property type="entry name" value="PyrdxlP-dep_Trfase_major"/>
</dbReference>
<dbReference type="PANTHER" id="PTHR43686">
    <property type="entry name" value="SULFURTRANSFERASE-RELATED"/>
    <property type="match status" value="1"/>
</dbReference>